<protein>
    <submittedName>
        <fullName evidence="1">CC-NBS-LRR class disease resistance protein</fullName>
    </submittedName>
</protein>
<dbReference type="PANTHER" id="PTHR15140">
    <property type="entry name" value="TUBULIN-SPECIFIC CHAPERONE E"/>
    <property type="match status" value="1"/>
</dbReference>
<dbReference type="Gramene" id="OMO68887">
    <property type="protein sequence ID" value="OMO68887"/>
    <property type="gene ID" value="CCACVL1_19777"/>
</dbReference>
<name>A0A1R3HEU1_COCAP</name>
<dbReference type="Proteomes" id="UP000188268">
    <property type="component" value="Unassembled WGS sequence"/>
</dbReference>
<dbReference type="Gene3D" id="3.80.10.10">
    <property type="entry name" value="Ribonuclease Inhibitor"/>
    <property type="match status" value="1"/>
</dbReference>
<accession>A0A1R3HEU1</accession>
<proteinExistence type="predicted"/>
<dbReference type="InterPro" id="IPR032675">
    <property type="entry name" value="LRR_dom_sf"/>
</dbReference>
<sequence length="98" mass="11339">MAYVSFHGTFLEEDPMPTLEKLRNLRILNLEENALSGKKMVCSAQGFPKHDSLSLEKLYDLEEWEVDEGAMFALRHLEISFCKKLEMLPEGFRFIATL</sequence>
<dbReference type="STRING" id="210143.A0A1R3HEU1"/>
<dbReference type="OMA" id="LRIHYCK"/>
<dbReference type="EMBL" id="AWWV01012139">
    <property type="protein sequence ID" value="OMO68887.1"/>
    <property type="molecule type" value="Genomic_DNA"/>
</dbReference>
<reference evidence="1 2" key="1">
    <citation type="submission" date="2013-09" db="EMBL/GenBank/DDBJ databases">
        <title>Corchorus capsularis genome sequencing.</title>
        <authorList>
            <person name="Alam M."/>
            <person name="Haque M.S."/>
            <person name="Islam M.S."/>
            <person name="Emdad E.M."/>
            <person name="Islam M.M."/>
            <person name="Ahmed B."/>
            <person name="Halim A."/>
            <person name="Hossen Q.M.M."/>
            <person name="Hossain M.Z."/>
            <person name="Ahmed R."/>
            <person name="Khan M.M."/>
            <person name="Islam R."/>
            <person name="Rashid M.M."/>
            <person name="Khan S.A."/>
            <person name="Rahman M.S."/>
            <person name="Alam M."/>
        </authorList>
    </citation>
    <scope>NUCLEOTIDE SEQUENCE [LARGE SCALE GENOMIC DNA]</scope>
    <source>
        <strain evidence="2">cv. CVL-1</strain>
        <tissue evidence="1">Whole seedling</tissue>
    </source>
</reference>
<evidence type="ECO:0000313" key="2">
    <source>
        <dbReference type="Proteomes" id="UP000188268"/>
    </source>
</evidence>
<dbReference type="AlphaFoldDB" id="A0A1R3HEU1"/>
<keyword evidence="2" id="KW-1185">Reference proteome</keyword>
<evidence type="ECO:0000313" key="1">
    <source>
        <dbReference type="EMBL" id="OMO68887.1"/>
    </source>
</evidence>
<dbReference type="PANTHER" id="PTHR15140:SF37">
    <property type="entry name" value="UBIQUITIN-LIKE DOMAIN-CONTAINING PROTEIN"/>
    <property type="match status" value="1"/>
</dbReference>
<dbReference type="SUPFAM" id="SSF52058">
    <property type="entry name" value="L domain-like"/>
    <property type="match status" value="1"/>
</dbReference>
<dbReference type="OrthoDB" id="1917524at2759"/>
<organism evidence="1 2">
    <name type="scientific">Corchorus capsularis</name>
    <name type="common">Jute</name>
    <dbReference type="NCBI Taxonomy" id="210143"/>
    <lineage>
        <taxon>Eukaryota</taxon>
        <taxon>Viridiplantae</taxon>
        <taxon>Streptophyta</taxon>
        <taxon>Embryophyta</taxon>
        <taxon>Tracheophyta</taxon>
        <taxon>Spermatophyta</taxon>
        <taxon>Magnoliopsida</taxon>
        <taxon>eudicotyledons</taxon>
        <taxon>Gunneridae</taxon>
        <taxon>Pentapetalae</taxon>
        <taxon>rosids</taxon>
        <taxon>malvids</taxon>
        <taxon>Malvales</taxon>
        <taxon>Malvaceae</taxon>
        <taxon>Grewioideae</taxon>
        <taxon>Apeibeae</taxon>
        <taxon>Corchorus</taxon>
    </lineage>
</organism>
<gene>
    <name evidence="1" type="ORF">CCACVL1_19777</name>
</gene>
<comment type="caution">
    <text evidence="1">The sequence shown here is derived from an EMBL/GenBank/DDBJ whole genome shotgun (WGS) entry which is preliminary data.</text>
</comment>